<gene>
    <name evidence="2" type="primary">LOC106181729</name>
</gene>
<organism evidence="1 2">
    <name type="scientific">Lingula anatina</name>
    <name type="common">Brachiopod</name>
    <name type="synonym">Lingula unguis</name>
    <dbReference type="NCBI Taxonomy" id="7574"/>
    <lineage>
        <taxon>Eukaryota</taxon>
        <taxon>Metazoa</taxon>
        <taxon>Spiralia</taxon>
        <taxon>Lophotrochozoa</taxon>
        <taxon>Brachiopoda</taxon>
        <taxon>Linguliformea</taxon>
        <taxon>Lingulata</taxon>
        <taxon>Lingulida</taxon>
        <taxon>Linguloidea</taxon>
        <taxon>Lingulidae</taxon>
        <taxon>Lingula</taxon>
    </lineage>
</organism>
<reference evidence="2" key="1">
    <citation type="submission" date="2025-08" db="UniProtKB">
        <authorList>
            <consortium name="RefSeq"/>
        </authorList>
    </citation>
    <scope>IDENTIFICATION</scope>
    <source>
        <tissue evidence="2">Gonads</tissue>
    </source>
</reference>
<dbReference type="Proteomes" id="UP000085678">
    <property type="component" value="Unplaced"/>
</dbReference>
<proteinExistence type="predicted"/>
<evidence type="ECO:0000313" key="2">
    <source>
        <dbReference type="RefSeq" id="XP_013421646.1"/>
    </source>
</evidence>
<dbReference type="RefSeq" id="XP_013421646.1">
    <property type="nucleotide sequence ID" value="XM_013566192.1"/>
</dbReference>
<evidence type="ECO:0000313" key="1">
    <source>
        <dbReference type="Proteomes" id="UP000085678"/>
    </source>
</evidence>
<name>A0A1S3KHF0_LINAN</name>
<dbReference type="KEGG" id="lak:106181729"/>
<protein>
    <submittedName>
        <fullName evidence="2">Uncharacterized protein LOC106181729 isoform X1</fullName>
    </submittedName>
</protein>
<accession>A0A1S3KHF0</accession>
<dbReference type="AlphaFoldDB" id="A0A1S3KHF0"/>
<sequence>MKMLVSIRRLKFGLRIKRSLESATHWTRKETLLKMTGQGGMAVLLIIALITVTSVTGAGPIPFTPQEEAQRDDATAEIANLPAEDQEALPTGPIPPIPPCECHAHGDVRYVTCDGRVFKYNTPTNVYGIMAKSIITWFWYVITRQEFFDDTPKTRLSAVKFKIFSYFVIVDYKKTSNPDGLYRITVGNDYVVGPIAVLYESLGPDTVVPGVKYVGSGFNISIIEKDGDWYIQVRCILLPPVLFDIYILVARHCLQLHIPPIWQSRIAGICGDWDRDPANDVVILDRWPQVTAPFRRFP</sequence>
<keyword evidence="1" id="KW-1185">Reference proteome</keyword>
<dbReference type="GeneID" id="106181729"/>
<dbReference type="InParanoid" id="A0A1S3KHF0"/>